<dbReference type="GeneID" id="85442149"/>
<evidence type="ECO:0000313" key="2">
    <source>
        <dbReference type="Proteomes" id="UP001230504"/>
    </source>
</evidence>
<name>A0AAD8PYY6_9PEZI</name>
<reference evidence="1" key="1">
    <citation type="submission" date="2021-06" db="EMBL/GenBank/DDBJ databases">
        <title>Comparative genomics, transcriptomics and evolutionary studies reveal genomic signatures of adaptation to plant cell wall in hemibiotrophic fungi.</title>
        <authorList>
            <consortium name="DOE Joint Genome Institute"/>
            <person name="Baroncelli R."/>
            <person name="Diaz J.F."/>
            <person name="Benocci T."/>
            <person name="Peng M."/>
            <person name="Battaglia E."/>
            <person name="Haridas S."/>
            <person name="Andreopoulos W."/>
            <person name="Labutti K."/>
            <person name="Pangilinan J."/>
            <person name="Floch G.L."/>
            <person name="Makela M.R."/>
            <person name="Henrissat B."/>
            <person name="Grigoriev I.V."/>
            <person name="Crouch J.A."/>
            <person name="De Vries R.P."/>
            <person name="Sukno S.A."/>
            <person name="Thon M.R."/>
        </authorList>
    </citation>
    <scope>NUCLEOTIDE SEQUENCE</scope>
    <source>
        <strain evidence="1">CBS 125086</strain>
    </source>
</reference>
<proteinExistence type="predicted"/>
<accession>A0AAD8PYY6</accession>
<sequence length="81" mass="8762">MCKKVQVFVGTTFLVTSPILSSVLCRVAACLYSLAYCYCCHHRLVWCFSSLGPNRTGTGAGHVACPTPCASYTARVQSDPR</sequence>
<protein>
    <submittedName>
        <fullName evidence="1">Uncharacterized protein</fullName>
    </submittedName>
</protein>
<comment type="caution">
    <text evidence="1">The sequence shown here is derived from an EMBL/GenBank/DDBJ whole genome shotgun (WGS) entry which is preliminary data.</text>
</comment>
<dbReference type="Proteomes" id="UP001230504">
    <property type="component" value="Unassembled WGS sequence"/>
</dbReference>
<dbReference type="RefSeq" id="XP_060413636.1">
    <property type="nucleotide sequence ID" value="XM_060557909.1"/>
</dbReference>
<evidence type="ECO:0000313" key="1">
    <source>
        <dbReference type="EMBL" id="KAK1590138.1"/>
    </source>
</evidence>
<organism evidence="1 2">
    <name type="scientific">Colletotrichum navitas</name>
    <dbReference type="NCBI Taxonomy" id="681940"/>
    <lineage>
        <taxon>Eukaryota</taxon>
        <taxon>Fungi</taxon>
        <taxon>Dikarya</taxon>
        <taxon>Ascomycota</taxon>
        <taxon>Pezizomycotina</taxon>
        <taxon>Sordariomycetes</taxon>
        <taxon>Hypocreomycetidae</taxon>
        <taxon>Glomerellales</taxon>
        <taxon>Glomerellaceae</taxon>
        <taxon>Colletotrichum</taxon>
        <taxon>Colletotrichum graminicola species complex</taxon>
    </lineage>
</organism>
<keyword evidence="2" id="KW-1185">Reference proteome</keyword>
<dbReference type="EMBL" id="JAHLJV010000033">
    <property type="protein sequence ID" value="KAK1590138.1"/>
    <property type="molecule type" value="Genomic_DNA"/>
</dbReference>
<gene>
    <name evidence="1" type="ORF">LY79DRAFT_555199</name>
</gene>
<dbReference type="AlphaFoldDB" id="A0AAD8PYY6"/>